<keyword evidence="1" id="KW-0732">Signal</keyword>
<dbReference type="InterPro" id="IPR027372">
    <property type="entry name" value="Phytase-like_dom"/>
</dbReference>
<dbReference type="PIRSF" id="PIRSF031900">
    <property type="entry name" value="UCP031900"/>
    <property type="match status" value="1"/>
</dbReference>
<feature type="chain" id="PRO_5046666755" description="Phytase-like domain-containing protein" evidence="1">
    <location>
        <begin position="25"/>
        <end position="355"/>
    </location>
</feature>
<dbReference type="Pfam" id="PF13449">
    <property type="entry name" value="Phytase-like"/>
    <property type="match status" value="1"/>
</dbReference>
<proteinExistence type="predicted"/>
<evidence type="ECO:0000256" key="1">
    <source>
        <dbReference type="SAM" id="SignalP"/>
    </source>
</evidence>
<dbReference type="EMBL" id="JAUSWJ010000001">
    <property type="protein sequence ID" value="MDQ0517178.1"/>
    <property type="molecule type" value="Genomic_DNA"/>
</dbReference>
<name>A0ABU0M887_9HYPH</name>
<evidence type="ECO:0000313" key="4">
    <source>
        <dbReference type="Proteomes" id="UP001223743"/>
    </source>
</evidence>
<dbReference type="InterPro" id="IPR014567">
    <property type="entry name" value="UCP031900"/>
</dbReference>
<dbReference type="RefSeq" id="WP_266278650.1">
    <property type="nucleotide sequence ID" value="NZ_JAPKNF010000001.1"/>
</dbReference>
<protein>
    <recommendedName>
        <fullName evidence="2">Phytase-like domain-containing protein</fullName>
    </recommendedName>
</protein>
<evidence type="ECO:0000259" key="2">
    <source>
        <dbReference type="Pfam" id="PF13449"/>
    </source>
</evidence>
<comment type="caution">
    <text evidence="3">The sequence shown here is derived from an EMBL/GenBank/DDBJ whole genome shotgun (WGS) entry which is preliminary data.</text>
</comment>
<feature type="signal peptide" evidence="1">
    <location>
        <begin position="1"/>
        <end position="24"/>
    </location>
</feature>
<accession>A0ABU0M887</accession>
<evidence type="ECO:0000313" key="3">
    <source>
        <dbReference type="EMBL" id="MDQ0517178.1"/>
    </source>
</evidence>
<feature type="domain" description="Phytase-like" evidence="2">
    <location>
        <begin position="80"/>
        <end position="333"/>
    </location>
</feature>
<sequence length="355" mass="37788">MRHPLRAALALALAAALAAPLSSAPGLVAPALAASDQKPGMRPVTVHAEPIQRFQRNGDATRFGEFEFRGGLILSSNERRFGSFSGIDIGPDGSRFIAVADIGRWLTGRLVRASGHLVGVEETRSGVMLDDKGRPLLRRSRADAEAVRLAPDGSGAYVTFEQSNTLKFYRFKTDPSLARATPVALPKSARGMVGNQGLETVAIAPASGPLAGSPVIVSEQSLDAAGNHRAWVVRGPRAGAFSVVRSDDYDVTDGAFMPDGDLLLLERRVTALPVGVNMRLRRIPAGAIRPGAVVDGPVMMEASMADQIDNMEGLAVSTDDDGRMRVTLVSDDNQNPFQRTLLLEFVWLGPSTALN</sequence>
<reference evidence="3 4" key="1">
    <citation type="submission" date="2023-07" db="EMBL/GenBank/DDBJ databases">
        <title>Genomic Encyclopedia of Type Strains, Phase IV (KMG-IV): sequencing the most valuable type-strain genomes for metagenomic binning, comparative biology and taxonomic classification.</title>
        <authorList>
            <person name="Goeker M."/>
        </authorList>
    </citation>
    <scope>NUCLEOTIDE SEQUENCE [LARGE SCALE GENOMIC DNA]</scope>
    <source>
        <strain evidence="3 4">B1-1</strain>
    </source>
</reference>
<dbReference type="Proteomes" id="UP001223743">
    <property type="component" value="Unassembled WGS sequence"/>
</dbReference>
<organism evidence="3 4">
    <name type="scientific">Kaistia geumhonensis</name>
    <dbReference type="NCBI Taxonomy" id="410839"/>
    <lineage>
        <taxon>Bacteria</taxon>
        <taxon>Pseudomonadati</taxon>
        <taxon>Pseudomonadota</taxon>
        <taxon>Alphaproteobacteria</taxon>
        <taxon>Hyphomicrobiales</taxon>
        <taxon>Kaistiaceae</taxon>
        <taxon>Kaistia</taxon>
    </lineage>
</organism>
<dbReference type="SUPFAM" id="SSF82171">
    <property type="entry name" value="DPP6 N-terminal domain-like"/>
    <property type="match status" value="1"/>
</dbReference>
<keyword evidence="4" id="KW-1185">Reference proteome</keyword>
<gene>
    <name evidence="3" type="ORF">QO015_002791</name>
</gene>